<dbReference type="EMBL" id="CP000390">
    <property type="protein sequence ID" value="ABG64707.1"/>
    <property type="molecule type" value="Genomic_DNA"/>
</dbReference>
<keyword evidence="1" id="KW-0472">Membrane</keyword>
<protein>
    <recommendedName>
        <fullName evidence="3">DUF883 domain-containing protein</fullName>
    </recommendedName>
</protein>
<dbReference type="HOGENOM" id="CLU_2272366_0_0_5"/>
<name>Q11D18_CHESB</name>
<dbReference type="eggNOG" id="ENOG5031BRA">
    <property type="taxonomic scope" value="Bacteria"/>
</dbReference>
<proteinExistence type="predicted"/>
<organism evidence="2">
    <name type="scientific">Chelativorans sp. (strain BNC1)</name>
    <dbReference type="NCBI Taxonomy" id="266779"/>
    <lineage>
        <taxon>Bacteria</taxon>
        <taxon>Pseudomonadati</taxon>
        <taxon>Pseudomonadota</taxon>
        <taxon>Alphaproteobacteria</taxon>
        <taxon>Hyphomicrobiales</taxon>
        <taxon>Phyllobacteriaceae</taxon>
        <taxon>Chelativorans</taxon>
    </lineage>
</organism>
<feature type="transmembrane region" description="Helical" evidence="1">
    <location>
        <begin position="82"/>
        <end position="100"/>
    </location>
</feature>
<dbReference type="OrthoDB" id="8116815at2"/>
<accession>Q11D18</accession>
<reference evidence="2" key="1">
    <citation type="submission" date="2006-06" db="EMBL/GenBank/DDBJ databases">
        <title>Complete sequence of chromosome of Chelativorans sp. BNC1.</title>
        <authorList>
            <consortium name="US DOE Joint Genome Institute"/>
            <person name="Copeland A."/>
            <person name="Lucas S."/>
            <person name="Lapidus A."/>
            <person name="Barry K."/>
            <person name="Detter J.C."/>
            <person name="Glavina del Rio T."/>
            <person name="Hammon N."/>
            <person name="Israni S."/>
            <person name="Dalin E."/>
            <person name="Tice H."/>
            <person name="Pitluck S."/>
            <person name="Chertkov O."/>
            <person name="Brettin T."/>
            <person name="Bruce D."/>
            <person name="Han C."/>
            <person name="Tapia R."/>
            <person name="Gilna P."/>
            <person name="Schmutz J."/>
            <person name="Larimer F."/>
            <person name="Land M."/>
            <person name="Hauser L."/>
            <person name="Kyrpides N."/>
            <person name="Mikhailova N."/>
            <person name="Richardson P."/>
        </authorList>
    </citation>
    <scope>NUCLEOTIDE SEQUENCE</scope>
    <source>
        <strain evidence="2">BNC1</strain>
    </source>
</reference>
<keyword evidence="1" id="KW-1133">Transmembrane helix</keyword>
<dbReference type="KEGG" id="mes:Meso_3336"/>
<dbReference type="AlphaFoldDB" id="Q11D18"/>
<evidence type="ECO:0008006" key="3">
    <source>
        <dbReference type="Google" id="ProtNLM"/>
    </source>
</evidence>
<gene>
    <name evidence="2" type="ordered locus">Meso_3336</name>
</gene>
<evidence type="ECO:0000313" key="2">
    <source>
        <dbReference type="EMBL" id="ABG64707.1"/>
    </source>
</evidence>
<evidence type="ECO:0000256" key="1">
    <source>
        <dbReference type="SAM" id="Phobius"/>
    </source>
</evidence>
<keyword evidence="1" id="KW-0812">Transmembrane</keyword>
<sequence length="102" mass="11562">MRHRHEDLGEDLRDQIASLSHEIAAMKKQMMRRGRGSFRDSRHMSEEIVETVRDYLSAAMPDIRRGAYQIQDRAREHPGTTAAVAAASVIVLGLAASLFMRR</sequence>